<keyword evidence="1" id="KW-0812">Transmembrane</keyword>
<accession>A0A9D1K4T3</accession>
<feature type="transmembrane region" description="Helical" evidence="1">
    <location>
        <begin position="6"/>
        <end position="26"/>
    </location>
</feature>
<sequence>MAEVLITLGIIGIVAAMTLPMLMAGYQRAVLKPQIKKFYSELSNAYNTVNYENGVPFQCYQVKPEQDSLIKEMIKKDECSLFWNNVFDKLKILQTCKGADCFPEYKTDSQVITEGGGKGNSGCPNLYSLIFNPGTKMYTLADGSVLYNISAIEFAFDVNGVKGPNKWGYDLFYARNLFYNEQILVTDAVCGGMWEKGGMRLKDYLLDRKTLEKNAGYWW</sequence>
<evidence type="ECO:0000313" key="3">
    <source>
        <dbReference type="Proteomes" id="UP000824139"/>
    </source>
</evidence>
<keyword evidence="1" id="KW-1133">Transmembrane helix</keyword>
<dbReference type="InterPro" id="IPR045584">
    <property type="entry name" value="Pilin-like"/>
</dbReference>
<proteinExistence type="predicted"/>
<reference evidence="2" key="2">
    <citation type="journal article" date="2021" name="PeerJ">
        <title>Extensive microbial diversity within the chicken gut microbiome revealed by metagenomics and culture.</title>
        <authorList>
            <person name="Gilroy R."/>
            <person name="Ravi A."/>
            <person name="Getino M."/>
            <person name="Pursley I."/>
            <person name="Horton D.L."/>
            <person name="Alikhan N.F."/>
            <person name="Baker D."/>
            <person name="Gharbi K."/>
            <person name="Hall N."/>
            <person name="Watson M."/>
            <person name="Adriaenssens E.M."/>
            <person name="Foster-Nyarko E."/>
            <person name="Jarju S."/>
            <person name="Secka A."/>
            <person name="Antonio M."/>
            <person name="Oren A."/>
            <person name="Chaudhuri R.R."/>
            <person name="La Ragione R."/>
            <person name="Hildebrand F."/>
            <person name="Pallen M.J."/>
        </authorList>
    </citation>
    <scope>NUCLEOTIDE SEQUENCE</scope>
    <source>
        <strain evidence="2">CHK152-2994</strain>
    </source>
</reference>
<dbReference type="Proteomes" id="UP000824139">
    <property type="component" value="Unassembled WGS sequence"/>
</dbReference>
<dbReference type="AlphaFoldDB" id="A0A9D1K4T3"/>
<name>A0A9D1K4T3_9BACT</name>
<evidence type="ECO:0000313" key="2">
    <source>
        <dbReference type="EMBL" id="HIS82689.1"/>
    </source>
</evidence>
<comment type="caution">
    <text evidence="2">The sequence shown here is derived from an EMBL/GenBank/DDBJ whole genome shotgun (WGS) entry which is preliminary data.</text>
</comment>
<organism evidence="2 3">
    <name type="scientific">Candidatus Scatenecus faecavium</name>
    <dbReference type="NCBI Taxonomy" id="2840915"/>
    <lineage>
        <taxon>Bacteria</taxon>
        <taxon>Candidatus Scatenecus</taxon>
    </lineage>
</organism>
<gene>
    <name evidence="2" type="ORF">IAD41_03685</name>
</gene>
<dbReference type="EMBL" id="DVJO01000078">
    <property type="protein sequence ID" value="HIS82689.1"/>
    <property type="molecule type" value="Genomic_DNA"/>
</dbReference>
<keyword evidence="1" id="KW-0472">Membrane</keyword>
<evidence type="ECO:0000256" key="1">
    <source>
        <dbReference type="SAM" id="Phobius"/>
    </source>
</evidence>
<protein>
    <submittedName>
        <fullName evidence="2">Type II secretion system protein</fullName>
    </submittedName>
</protein>
<dbReference type="SUPFAM" id="SSF54523">
    <property type="entry name" value="Pili subunits"/>
    <property type="match status" value="1"/>
</dbReference>
<reference evidence="2" key="1">
    <citation type="submission" date="2020-10" db="EMBL/GenBank/DDBJ databases">
        <authorList>
            <person name="Gilroy R."/>
        </authorList>
    </citation>
    <scope>NUCLEOTIDE SEQUENCE</scope>
    <source>
        <strain evidence="2">CHK152-2994</strain>
    </source>
</reference>